<feature type="chain" id="PRO_5011557077" evidence="4">
    <location>
        <begin position="31"/>
        <end position="349"/>
    </location>
</feature>
<dbReference type="GO" id="GO:0030246">
    <property type="term" value="F:carbohydrate binding"/>
    <property type="evidence" value="ECO:0007669"/>
    <property type="project" value="UniProtKB-ARBA"/>
</dbReference>
<dbReference type="Proteomes" id="UP000199071">
    <property type="component" value="Unassembled WGS sequence"/>
</dbReference>
<proteinExistence type="inferred from homology"/>
<dbReference type="EMBL" id="FMXQ01000003">
    <property type="protein sequence ID" value="SDB22481.1"/>
    <property type="molecule type" value="Genomic_DNA"/>
</dbReference>
<comment type="subcellular location">
    <subcellularLocation>
        <location evidence="1">Cell envelope</location>
    </subcellularLocation>
</comment>
<keyword evidence="3 4" id="KW-0732">Signal</keyword>
<name>A0A1G6BPC7_9HYPH</name>
<organism evidence="6 7">
    <name type="scientific">Bauldia litoralis</name>
    <dbReference type="NCBI Taxonomy" id="665467"/>
    <lineage>
        <taxon>Bacteria</taxon>
        <taxon>Pseudomonadati</taxon>
        <taxon>Pseudomonadota</taxon>
        <taxon>Alphaproteobacteria</taxon>
        <taxon>Hyphomicrobiales</taxon>
        <taxon>Kaistiaceae</taxon>
        <taxon>Bauldia</taxon>
    </lineage>
</organism>
<evidence type="ECO:0000256" key="1">
    <source>
        <dbReference type="ARBA" id="ARBA00004196"/>
    </source>
</evidence>
<sequence>MKKFQTLKWATAGVAGAAIAFAAGMGPASAQDDVLVGLITKTDNNPFFVKMREGAQAKADELGVKFQAFAGKFDGDNDGQVAAVETLIAAGAKGILITPSDTVGIVPTIQKARDAGILVIALDTPLDPIDSADATFATDNFRAGELIGEWAAKTLGPEKTATAKIAFLDALEAQPTVDAARDQGFMTGFGIDVKDPSRYLDEDDDRICGHQWGAGAEDGGRTGMETLLQKCPDINVVYTINEPTAAGAWEALKAIGKDDGSVLMTSVDGGCPGVENVKAGVIGATSMQFPLLMAALGVEAVAEYAKSGKVPEPTPGLDFFDTGVSLITDAPVDGVPSETSAEGLTKCWG</sequence>
<dbReference type="InterPro" id="IPR025997">
    <property type="entry name" value="SBP_2_dom"/>
</dbReference>
<evidence type="ECO:0000259" key="5">
    <source>
        <dbReference type="Pfam" id="PF13407"/>
    </source>
</evidence>
<dbReference type="Gene3D" id="3.40.50.2300">
    <property type="match status" value="2"/>
</dbReference>
<evidence type="ECO:0000256" key="3">
    <source>
        <dbReference type="ARBA" id="ARBA00022729"/>
    </source>
</evidence>
<dbReference type="CDD" id="cd19973">
    <property type="entry name" value="PBP1_ABC_sugar_binding-like"/>
    <property type="match status" value="1"/>
</dbReference>
<feature type="domain" description="Periplasmic binding protein" evidence="5">
    <location>
        <begin position="36"/>
        <end position="308"/>
    </location>
</feature>
<evidence type="ECO:0000313" key="7">
    <source>
        <dbReference type="Proteomes" id="UP000199071"/>
    </source>
</evidence>
<evidence type="ECO:0000256" key="2">
    <source>
        <dbReference type="ARBA" id="ARBA00007639"/>
    </source>
</evidence>
<evidence type="ECO:0000313" key="6">
    <source>
        <dbReference type="EMBL" id="SDB22481.1"/>
    </source>
</evidence>
<dbReference type="OrthoDB" id="4827464at2"/>
<accession>A0A1G6BPC7</accession>
<dbReference type="PANTHER" id="PTHR46847">
    <property type="entry name" value="D-ALLOSE-BINDING PERIPLASMIC PROTEIN-RELATED"/>
    <property type="match status" value="1"/>
</dbReference>
<gene>
    <name evidence="6" type="ORF">SAMN02982931_01690</name>
</gene>
<keyword evidence="7" id="KW-1185">Reference proteome</keyword>
<dbReference type="Pfam" id="PF13407">
    <property type="entry name" value="Peripla_BP_4"/>
    <property type="match status" value="1"/>
</dbReference>
<feature type="signal peptide" evidence="4">
    <location>
        <begin position="1"/>
        <end position="30"/>
    </location>
</feature>
<dbReference type="AlphaFoldDB" id="A0A1G6BPC7"/>
<evidence type="ECO:0000256" key="4">
    <source>
        <dbReference type="SAM" id="SignalP"/>
    </source>
</evidence>
<dbReference type="RefSeq" id="WP_090875973.1">
    <property type="nucleotide sequence ID" value="NZ_FMXQ01000003.1"/>
</dbReference>
<comment type="similarity">
    <text evidence="2">Belongs to the bacterial solute-binding protein 2 family.</text>
</comment>
<dbReference type="STRING" id="665467.SAMN02982931_01690"/>
<reference evidence="6 7" key="1">
    <citation type="submission" date="2016-10" db="EMBL/GenBank/DDBJ databases">
        <authorList>
            <person name="de Groot N.N."/>
        </authorList>
    </citation>
    <scope>NUCLEOTIDE SEQUENCE [LARGE SCALE GENOMIC DNA]</scope>
    <source>
        <strain evidence="6 7">ATCC 35022</strain>
    </source>
</reference>
<dbReference type="PANTHER" id="PTHR46847:SF1">
    <property type="entry name" value="D-ALLOSE-BINDING PERIPLASMIC PROTEIN-RELATED"/>
    <property type="match status" value="1"/>
</dbReference>
<protein>
    <submittedName>
        <fullName evidence="6">Fructose transport system substrate-binding protein</fullName>
    </submittedName>
</protein>
<dbReference type="GO" id="GO:0030313">
    <property type="term" value="C:cell envelope"/>
    <property type="evidence" value="ECO:0007669"/>
    <property type="project" value="UniProtKB-SubCell"/>
</dbReference>
<dbReference type="InterPro" id="IPR028082">
    <property type="entry name" value="Peripla_BP_I"/>
</dbReference>
<dbReference type="SUPFAM" id="SSF53822">
    <property type="entry name" value="Periplasmic binding protein-like I"/>
    <property type="match status" value="1"/>
</dbReference>